<dbReference type="Proteomes" id="UP000578531">
    <property type="component" value="Unassembled WGS sequence"/>
</dbReference>
<dbReference type="CDD" id="cd19077">
    <property type="entry name" value="AKR_AKR8A1-2"/>
    <property type="match status" value="1"/>
</dbReference>
<evidence type="ECO:0000256" key="1">
    <source>
        <dbReference type="ARBA" id="ARBA00023002"/>
    </source>
</evidence>
<dbReference type="OrthoDB" id="37537at2759"/>
<gene>
    <name evidence="3" type="ORF">HO173_000200</name>
</gene>
<feature type="domain" description="NADP-dependent oxidoreductase" evidence="2">
    <location>
        <begin position="13"/>
        <end position="312"/>
    </location>
</feature>
<dbReference type="Pfam" id="PF00248">
    <property type="entry name" value="Aldo_ket_red"/>
    <property type="match status" value="1"/>
</dbReference>
<evidence type="ECO:0000259" key="2">
    <source>
        <dbReference type="Pfam" id="PF00248"/>
    </source>
</evidence>
<dbReference type="InterPro" id="IPR036812">
    <property type="entry name" value="NAD(P)_OxRdtase_dom_sf"/>
</dbReference>
<dbReference type="RefSeq" id="XP_037170730.1">
    <property type="nucleotide sequence ID" value="XM_037302151.1"/>
</dbReference>
<protein>
    <recommendedName>
        <fullName evidence="2">NADP-dependent oxidoreductase domain-containing protein</fullName>
    </recommendedName>
</protein>
<dbReference type="GO" id="GO:0016491">
    <property type="term" value="F:oxidoreductase activity"/>
    <property type="evidence" value="ECO:0007669"/>
    <property type="project" value="UniProtKB-KW"/>
</dbReference>
<dbReference type="GO" id="GO:0005737">
    <property type="term" value="C:cytoplasm"/>
    <property type="evidence" value="ECO:0007669"/>
    <property type="project" value="TreeGrafter"/>
</dbReference>
<dbReference type="Gene3D" id="3.20.20.100">
    <property type="entry name" value="NADP-dependent oxidoreductase domain"/>
    <property type="match status" value="1"/>
</dbReference>
<evidence type="ECO:0000313" key="3">
    <source>
        <dbReference type="EMBL" id="KAF6241490.1"/>
    </source>
</evidence>
<name>A0A8H6G6L8_9LECA</name>
<dbReference type="PANTHER" id="PTHR43625">
    <property type="entry name" value="AFLATOXIN B1 ALDEHYDE REDUCTASE"/>
    <property type="match status" value="1"/>
</dbReference>
<dbReference type="GeneID" id="59281880"/>
<evidence type="ECO:0000313" key="4">
    <source>
        <dbReference type="Proteomes" id="UP000578531"/>
    </source>
</evidence>
<reference evidence="3 4" key="1">
    <citation type="journal article" date="2020" name="Genomics">
        <title>Complete, high-quality genomes from long-read metagenomic sequencing of two wolf lichen thalli reveals enigmatic genome architecture.</title>
        <authorList>
            <person name="McKenzie S.K."/>
            <person name="Walston R.F."/>
            <person name="Allen J.L."/>
        </authorList>
    </citation>
    <scope>NUCLEOTIDE SEQUENCE [LARGE SCALE GENOMIC DNA]</scope>
    <source>
        <strain evidence="3">WasteWater2</strain>
    </source>
</reference>
<dbReference type="InterPro" id="IPR023210">
    <property type="entry name" value="NADP_OxRdtase_dom"/>
</dbReference>
<keyword evidence="4" id="KW-1185">Reference proteome</keyword>
<accession>A0A8H6G6L8</accession>
<proteinExistence type="predicted"/>
<dbReference type="EMBL" id="JACCJC010000001">
    <property type="protein sequence ID" value="KAF6241490.1"/>
    <property type="molecule type" value="Genomic_DNA"/>
</dbReference>
<dbReference type="SUPFAM" id="SSF51430">
    <property type="entry name" value="NAD(P)-linked oxidoreductase"/>
    <property type="match status" value="1"/>
</dbReference>
<dbReference type="PANTHER" id="PTHR43625:SF78">
    <property type="entry name" value="PYRIDOXAL REDUCTASE-RELATED"/>
    <property type="match status" value="1"/>
</dbReference>
<dbReference type="InterPro" id="IPR050791">
    <property type="entry name" value="Aldo-Keto_reductase"/>
</dbReference>
<organism evidence="3 4">
    <name type="scientific">Letharia columbiana</name>
    <dbReference type="NCBI Taxonomy" id="112416"/>
    <lineage>
        <taxon>Eukaryota</taxon>
        <taxon>Fungi</taxon>
        <taxon>Dikarya</taxon>
        <taxon>Ascomycota</taxon>
        <taxon>Pezizomycotina</taxon>
        <taxon>Lecanoromycetes</taxon>
        <taxon>OSLEUM clade</taxon>
        <taxon>Lecanoromycetidae</taxon>
        <taxon>Lecanorales</taxon>
        <taxon>Lecanorineae</taxon>
        <taxon>Parmeliaceae</taxon>
        <taxon>Letharia</taxon>
    </lineage>
</organism>
<sequence>MSAEVVGRKVGSVGYGLLGLTPRSAMQPEEQSFAAMRAALSANCNLWDAGEFYGPSPDVNSLTLLNKYYAKYPEDADKVVLNVKGALQPNFVPNGSPEFVRQSVERCVEMLGGKGKIDMFECARRDPNVPLEATLATLGELVKEGKIGGVALSEVSANTIRAAAKITKIVAVEVEISLFSTEPLSNGIAQACAELNIPIIAYSPIGRGMLSGQIKSFDDIPEKDHRRTLPRFQPPNFENNMKLVKQLEVMAQKKKCTSAQLALAWVVNLSENKGMPTIIPIPGARTVDHAIENGKASEVELTEEEMAEIDHVLATCEVAGDRYHPAGMKSLNG</sequence>
<keyword evidence="1" id="KW-0560">Oxidoreductase</keyword>
<dbReference type="AlphaFoldDB" id="A0A8H6G6L8"/>
<comment type="caution">
    <text evidence="3">The sequence shown here is derived from an EMBL/GenBank/DDBJ whole genome shotgun (WGS) entry which is preliminary data.</text>
</comment>